<proteinExistence type="predicted"/>
<comment type="caution">
    <text evidence="1">The sequence shown here is derived from an EMBL/GenBank/DDBJ whole genome shotgun (WGS) entry which is preliminary data.</text>
</comment>
<sequence length="33" mass="3384">MGTLKGILLSMADEASFGAAVFIACIRTGNILV</sequence>
<reference evidence="1 2" key="1">
    <citation type="submission" date="2016-03" db="EMBL/GenBank/DDBJ databases">
        <title>Comparative genomics of the ectomycorrhizal sister species Rhizopogon vinicolor and Rhizopogon vesiculosus (Basidiomycota: Boletales) reveals a divergence of the mating type B locus.</title>
        <authorList>
            <person name="Mujic A.B."/>
            <person name="Kuo A."/>
            <person name="Tritt A."/>
            <person name="Lipzen A."/>
            <person name="Chen C."/>
            <person name="Johnson J."/>
            <person name="Sharma A."/>
            <person name="Barry K."/>
            <person name="Grigoriev I.V."/>
            <person name="Spatafora J.W."/>
        </authorList>
    </citation>
    <scope>NUCLEOTIDE SEQUENCE [LARGE SCALE GENOMIC DNA]</scope>
    <source>
        <strain evidence="1 2">AM-OR11-056</strain>
    </source>
</reference>
<evidence type="ECO:0000313" key="1">
    <source>
        <dbReference type="EMBL" id="OJA18729.1"/>
    </source>
</evidence>
<organism evidence="1 2">
    <name type="scientific">Rhizopogon vesiculosus</name>
    <dbReference type="NCBI Taxonomy" id="180088"/>
    <lineage>
        <taxon>Eukaryota</taxon>
        <taxon>Fungi</taxon>
        <taxon>Dikarya</taxon>
        <taxon>Basidiomycota</taxon>
        <taxon>Agaricomycotina</taxon>
        <taxon>Agaricomycetes</taxon>
        <taxon>Agaricomycetidae</taxon>
        <taxon>Boletales</taxon>
        <taxon>Suillineae</taxon>
        <taxon>Rhizopogonaceae</taxon>
        <taxon>Rhizopogon</taxon>
    </lineage>
</organism>
<gene>
    <name evidence="1" type="ORF">AZE42_14120</name>
</gene>
<evidence type="ECO:0000313" key="2">
    <source>
        <dbReference type="Proteomes" id="UP000183567"/>
    </source>
</evidence>
<dbReference type="PROSITE" id="PS51257">
    <property type="entry name" value="PROKAR_LIPOPROTEIN"/>
    <property type="match status" value="1"/>
</dbReference>
<accession>A0A1J8QZA3</accession>
<name>A0A1J8QZA3_9AGAM</name>
<feature type="non-terminal residue" evidence="1">
    <location>
        <position position="33"/>
    </location>
</feature>
<keyword evidence="2" id="KW-1185">Reference proteome</keyword>
<protein>
    <submittedName>
        <fullName evidence="1">Uncharacterized protein</fullName>
    </submittedName>
</protein>
<dbReference type="AlphaFoldDB" id="A0A1J8QZA3"/>
<dbReference type="Proteomes" id="UP000183567">
    <property type="component" value="Unassembled WGS sequence"/>
</dbReference>
<dbReference type="EMBL" id="LVVM01001349">
    <property type="protein sequence ID" value="OJA18729.1"/>
    <property type="molecule type" value="Genomic_DNA"/>
</dbReference>